<feature type="region of interest" description="Disordered" evidence="1">
    <location>
        <begin position="398"/>
        <end position="452"/>
    </location>
</feature>
<feature type="compositionally biased region" description="Basic and acidic residues" evidence="1">
    <location>
        <begin position="12"/>
        <end position="24"/>
    </location>
</feature>
<dbReference type="EMBL" id="GG738873">
    <property type="protein sequence ID" value="EFC43566.1"/>
    <property type="molecule type" value="Genomic_DNA"/>
</dbReference>
<reference evidence="3 4" key="1">
    <citation type="journal article" date="2010" name="Cell">
        <title>The genome of Naegleria gruberi illuminates early eukaryotic versatility.</title>
        <authorList>
            <person name="Fritz-Laylin L.K."/>
            <person name="Prochnik S.E."/>
            <person name="Ginger M.L."/>
            <person name="Dacks J.B."/>
            <person name="Carpenter M.L."/>
            <person name="Field M.C."/>
            <person name="Kuo A."/>
            <person name="Paredez A."/>
            <person name="Chapman J."/>
            <person name="Pham J."/>
            <person name="Shu S."/>
            <person name="Neupane R."/>
            <person name="Cipriano M."/>
            <person name="Mancuso J."/>
            <person name="Tu H."/>
            <person name="Salamov A."/>
            <person name="Lindquist E."/>
            <person name="Shapiro H."/>
            <person name="Lucas S."/>
            <person name="Grigoriev I.V."/>
            <person name="Cande W.Z."/>
            <person name="Fulton C."/>
            <person name="Rokhsar D.S."/>
            <person name="Dawson S.C."/>
        </authorList>
    </citation>
    <scope>NUCLEOTIDE SEQUENCE [LARGE SCALE GENOMIC DNA]</scope>
    <source>
        <strain evidence="3 4">NEG-M</strain>
    </source>
</reference>
<dbReference type="SUPFAM" id="SSF55073">
    <property type="entry name" value="Nucleotide cyclase"/>
    <property type="match status" value="1"/>
</dbReference>
<dbReference type="AlphaFoldDB" id="D2VIB3"/>
<name>D2VIB3_NAEGR</name>
<organism evidence="4">
    <name type="scientific">Naegleria gruberi</name>
    <name type="common">Amoeba</name>
    <dbReference type="NCBI Taxonomy" id="5762"/>
    <lineage>
        <taxon>Eukaryota</taxon>
        <taxon>Discoba</taxon>
        <taxon>Heterolobosea</taxon>
        <taxon>Tetramitia</taxon>
        <taxon>Eutetramitia</taxon>
        <taxon>Vahlkampfiidae</taxon>
        <taxon>Naegleria</taxon>
    </lineage>
</organism>
<dbReference type="KEGG" id="ngr:NAEGRDRAFT_49787"/>
<dbReference type="Gene3D" id="6.10.340.10">
    <property type="match status" value="1"/>
</dbReference>
<evidence type="ECO:0000256" key="1">
    <source>
        <dbReference type="SAM" id="MobiDB-lite"/>
    </source>
</evidence>
<keyword evidence="2" id="KW-1133">Transmembrane helix</keyword>
<proteinExistence type="predicted"/>
<feature type="transmembrane region" description="Helical" evidence="2">
    <location>
        <begin position="52"/>
        <end position="75"/>
    </location>
</feature>
<evidence type="ECO:0000313" key="4">
    <source>
        <dbReference type="Proteomes" id="UP000006671"/>
    </source>
</evidence>
<feature type="compositionally biased region" description="Polar residues" evidence="1">
    <location>
        <begin position="1"/>
        <end position="10"/>
    </location>
</feature>
<keyword evidence="2" id="KW-0812">Transmembrane</keyword>
<keyword evidence="2" id="KW-0472">Membrane</keyword>
<dbReference type="InParanoid" id="D2VIB3"/>
<dbReference type="RefSeq" id="XP_002676310.1">
    <property type="nucleotide sequence ID" value="XM_002676264.1"/>
</dbReference>
<evidence type="ECO:0000256" key="2">
    <source>
        <dbReference type="SAM" id="Phobius"/>
    </source>
</evidence>
<dbReference type="Proteomes" id="UP000006671">
    <property type="component" value="Unassembled WGS sequence"/>
</dbReference>
<protein>
    <submittedName>
        <fullName evidence="3">Predicted protein</fullName>
    </submittedName>
</protein>
<dbReference type="GeneID" id="8853801"/>
<feature type="region of interest" description="Disordered" evidence="1">
    <location>
        <begin position="1"/>
        <end position="42"/>
    </location>
</feature>
<feature type="compositionally biased region" description="Polar residues" evidence="1">
    <location>
        <begin position="433"/>
        <end position="448"/>
    </location>
</feature>
<dbReference type="VEuPathDB" id="AmoebaDB:NAEGRDRAFT_49787"/>
<dbReference type="Gene3D" id="3.30.70.1230">
    <property type="entry name" value="Nucleotide cyclase"/>
    <property type="match status" value="1"/>
</dbReference>
<evidence type="ECO:0000313" key="3">
    <source>
        <dbReference type="EMBL" id="EFC43566.1"/>
    </source>
</evidence>
<keyword evidence="4" id="KW-1185">Reference proteome</keyword>
<feature type="compositionally biased region" description="Low complexity" evidence="1">
    <location>
        <begin position="27"/>
        <end position="42"/>
    </location>
</feature>
<feature type="compositionally biased region" description="Acidic residues" evidence="1">
    <location>
        <begin position="398"/>
        <end position="414"/>
    </location>
</feature>
<sequence>MLHSFRSSQRVAPEHQYKKSHEQTHQPTKSTRRTPGTTTTTQKKGTSIRCCIIVLTCGLLFLNVFLLTLTCLASFSPSVLNLSTMIREEQFTSILNFANDTLVEVSVLNEAIKQQTITDEYMYDKDSFNYLERVLYSGYKLQWGPYLATINSSMNGNQSEIYYCLDVPKHNTCFRNSTPNEYSTLFDMSILVSVCDSFPNQQVFSLSYTDPNVPEYTFITSINCVVNSEYPLPNGHNFHYYIANDLTVTTISNFLREQTSDIQRSTGFIVETKTGFLIAFFRLCTNSQIDWTIVLSVPYWNYVGSMIIAIICACVAGFVTIVIGIIVGVYFSIRVARPLYNLIEQFESVAKMDLEQLSIITSAFSEVKQLQGHFLSMVNRIKLYKSFIPAHLLSEIENGQEEEKEETEEDEEPTHEDYSFKKKSSKKLQSSKLGDTSSQNSLSMNSKNSDSHMRKVCKSHKFSLYMEQRVITCVQLLVHGFSECLITMNPSELVHIMSDMFEQVNSVSRSMGGFVGQFENETITISFNAASCQSNHEEKGAITAATLLSRLSNIKVSKWKTPELTKKYGNLFDCVSFRFAIHTQEAFCGNVGTNEAKNFTIISSVRYNLEKLMASALRLGLSFVMSQPTKERCEKSFQNRYVDSVESIDPSCLNPNLNDAFMDGMGGTPYQSYQDEEELKIYELGPSLKVTEDEWMYELQEKIKLTKWNSYNQGTKYYFDKAYSDAMDLFNQYLITAPNDLPSRCLIRECERKLTDMKD</sequence>
<dbReference type="InterPro" id="IPR029787">
    <property type="entry name" value="Nucleotide_cyclase"/>
</dbReference>
<accession>D2VIB3</accession>
<gene>
    <name evidence="3" type="ORF">NAEGRDRAFT_49787</name>
</gene>
<feature type="transmembrane region" description="Helical" evidence="2">
    <location>
        <begin position="299"/>
        <end position="331"/>
    </location>
</feature>